<evidence type="ECO:0000313" key="2">
    <source>
        <dbReference type="EMBL" id="NXJ75282.1"/>
    </source>
</evidence>
<dbReference type="InterPro" id="IPR028730">
    <property type="entry name" value="ZFYVE26"/>
</dbReference>
<comment type="caution">
    <text evidence="2">The sequence shown here is derived from an EMBL/GenBank/DDBJ whole genome shotgun (WGS) entry which is preliminary data.</text>
</comment>
<feature type="compositionally biased region" description="Low complexity" evidence="1">
    <location>
        <begin position="834"/>
        <end position="857"/>
    </location>
</feature>
<keyword evidence="3" id="KW-1185">Reference proteome</keyword>
<feature type="non-terminal residue" evidence="2">
    <location>
        <position position="1264"/>
    </location>
</feature>
<dbReference type="GO" id="GO:0030496">
    <property type="term" value="C:midbody"/>
    <property type="evidence" value="ECO:0007669"/>
    <property type="project" value="TreeGrafter"/>
</dbReference>
<dbReference type="GO" id="GO:0000724">
    <property type="term" value="P:double-strand break repair via homologous recombination"/>
    <property type="evidence" value="ECO:0007669"/>
    <property type="project" value="InterPro"/>
</dbReference>
<feature type="region of interest" description="Disordered" evidence="1">
    <location>
        <begin position="635"/>
        <end position="667"/>
    </location>
</feature>
<dbReference type="GO" id="GO:0032266">
    <property type="term" value="F:phosphatidylinositol-3-phosphate binding"/>
    <property type="evidence" value="ECO:0007669"/>
    <property type="project" value="InterPro"/>
</dbReference>
<dbReference type="GO" id="GO:0005765">
    <property type="term" value="C:lysosomal membrane"/>
    <property type="evidence" value="ECO:0007669"/>
    <property type="project" value="TreeGrafter"/>
</dbReference>
<dbReference type="GO" id="GO:0032465">
    <property type="term" value="P:regulation of cytokinesis"/>
    <property type="evidence" value="ECO:0007669"/>
    <property type="project" value="TreeGrafter"/>
</dbReference>
<sequence>KMHPFGKEEAVSSERLLEFFCECVRRGDWALAQACVPQLSRGRGDGPEKVEAILQALVACPVGLGWGQNSTPWRTAWLWLLVLEKWLARNQKPVPVVLQRETEFLLFLEELQKDVSEEVLQELFEAFECIQNKHHITDGKRRDSCSHRFSLDVVSALRKLLLRAPQRAKVLLEFFQEEQGTHSSSLQQYCSLQNIFVEFLRDSLKSLQRLQCSSEISAELDQRELVDTIYAALSIVTFEVEHQADEVRHLFRELLDVCWAEGSPLREEKLLSCILRKQSHGLLGLYSSVLLERTREKFLVSKSIQKGSCEQLDTERTIMSLFVDPKEAPSWKTAFFYCLSSNKHFLEQILVTALNLLKKEDYSGLNSLLRREFSPLSRLLVLLGWTHCQSLESAKALLWTLHKTRDLCNDSVLRDFCEGLWTQVEVLEWCIQQNSVTIPRKVLLQHLHRLDCHTAVYSLHHLTNLLALNEDDVIELLQKVPATDQQMHGKKKWFSCLPPTPLSSLFSSTAATLPNTLSQQRNLALFRAFCAMKYAVYALCVNSHKHSKCKDCVRSLLGGIPEDTTLAEPAGDWPPSSCSAAYCSSVFSQYLVKCQQFLRSVPVPLRLEVLENIFSLLFVSYSDLHTESLVPEDYAEDDDLDKKSTAVSVEGSASRRSSTSESPQHLIEPEKKLERHLLAAQKVHTDTQSHEGHDLGGKGGETSRLSYLDLKHFTSGATGFLVDDVSMDAFLTLLLNHLEEIQSSLPWDSGNVLHEELELVECLNLSANRDAFGSRVLQFSKYLSEAHWRYKVVMSNRNAEHQLAASRRYCSLVRCSSFKKRNRSQRYKTDGKEGASSPSLESTSSELSTSTSEGSTSNVFGSSNLESRVRPHQQNPLIPMMLSPPESLLVSCVLRGNFVEAHQVALMFNLDTSPCYGELVFMERYQEAVREMARVEQNIENQASDGTGGIKKSGSGRSTLQAIGNAAAAGMVFYSISDVTDKLLATSGSLVPTLQENFWMSNIQLEHTDPLREVLEDLSPSAMAAFDLACTQCRLWKTCKQLLETAERRLYNSLETRGVRPDFVLVRSEGVKGFPAILQQLSKILNYSCVSQGQSKPEVSDEKIGSHFRCSIIDLLQACYPALTEESITNEIVLSQNLDQILKALTHVERSVDSKGNLLGTLVEQASLKPTELEKHQVWNQTKLLLRTLDQHAQTVPEGNRQTSFVKAFFDYVTTLAAVMFRSLNAELDVSAEVKVGNPFILLQQSPSQLLSQLVFERQVHPDR</sequence>
<dbReference type="Proteomes" id="UP000550660">
    <property type="component" value="Unassembled WGS sequence"/>
</dbReference>
<accession>A0A7L0DY72</accession>
<dbReference type="PANTHER" id="PTHR46591:SF1">
    <property type="entry name" value="ZINC FINGER FYVE DOMAIN-CONTAINING PROTEIN 26"/>
    <property type="match status" value="1"/>
</dbReference>
<dbReference type="AlphaFoldDB" id="A0A7L0DY72"/>
<dbReference type="OrthoDB" id="1936617at2759"/>
<proteinExistence type="predicted"/>
<evidence type="ECO:0000313" key="3">
    <source>
        <dbReference type="Proteomes" id="UP000550660"/>
    </source>
</evidence>
<evidence type="ECO:0000256" key="1">
    <source>
        <dbReference type="SAM" id="MobiDB-lite"/>
    </source>
</evidence>
<feature type="region of interest" description="Disordered" evidence="1">
    <location>
        <begin position="824"/>
        <end position="866"/>
    </location>
</feature>
<organism evidence="2 3">
    <name type="scientific">Trogon melanurus</name>
    <name type="common">Black-tailed trogon</name>
    <dbReference type="NCBI Taxonomy" id="56311"/>
    <lineage>
        <taxon>Eukaryota</taxon>
        <taxon>Metazoa</taxon>
        <taxon>Chordata</taxon>
        <taxon>Craniata</taxon>
        <taxon>Vertebrata</taxon>
        <taxon>Euteleostomi</taxon>
        <taxon>Archelosauria</taxon>
        <taxon>Archosauria</taxon>
        <taxon>Dinosauria</taxon>
        <taxon>Saurischia</taxon>
        <taxon>Theropoda</taxon>
        <taxon>Coelurosauria</taxon>
        <taxon>Aves</taxon>
        <taxon>Neognathae</taxon>
        <taxon>Neoaves</taxon>
        <taxon>Telluraves</taxon>
        <taxon>Coraciimorphae</taxon>
        <taxon>Trogoniformes</taxon>
        <taxon>Trogonidae</taxon>
        <taxon>Trogon</taxon>
    </lineage>
</organism>
<dbReference type="PANTHER" id="PTHR46591">
    <property type="entry name" value="ZINC FINGER FYVE DOMAIN-CONTAINING PROTEIN 26"/>
    <property type="match status" value="1"/>
</dbReference>
<name>A0A7L0DY72_TROML</name>
<dbReference type="GO" id="GO:0005813">
    <property type="term" value="C:centrosome"/>
    <property type="evidence" value="ECO:0007669"/>
    <property type="project" value="TreeGrafter"/>
</dbReference>
<dbReference type="EMBL" id="VXAG01000070">
    <property type="protein sequence ID" value="NXJ75282.1"/>
    <property type="molecule type" value="Genomic_DNA"/>
</dbReference>
<reference evidence="2 3" key="1">
    <citation type="submission" date="2019-09" db="EMBL/GenBank/DDBJ databases">
        <title>Bird 10,000 Genomes (B10K) Project - Family phase.</title>
        <authorList>
            <person name="Zhang G."/>
        </authorList>
    </citation>
    <scope>NUCLEOTIDE SEQUENCE [LARGE SCALE GENOMIC DNA]</scope>
    <source>
        <strain evidence="2">B10K-DU-007-40</strain>
        <tissue evidence="2">Mixed tissue sample</tissue>
    </source>
</reference>
<feature type="non-terminal residue" evidence="2">
    <location>
        <position position="1"/>
    </location>
</feature>
<dbReference type="GO" id="GO:0000281">
    <property type="term" value="P:mitotic cytokinesis"/>
    <property type="evidence" value="ECO:0007669"/>
    <property type="project" value="InterPro"/>
</dbReference>
<gene>
    <name evidence="2" type="primary">Zfyve26_1</name>
    <name evidence="2" type="ORF">TROMEL_R07849</name>
</gene>
<feature type="compositionally biased region" description="Low complexity" evidence="1">
    <location>
        <begin position="646"/>
        <end position="662"/>
    </location>
</feature>
<protein>
    <submittedName>
        <fullName evidence="2">ZFY26 protein</fullName>
    </submittedName>
</protein>